<keyword evidence="6 15" id="KW-0472">Membrane</keyword>
<dbReference type="InterPro" id="IPR000276">
    <property type="entry name" value="GPCR_Rhodpsn"/>
</dbReference>
<feature type="domain" description="G-protein coupled receptors family 1 profile" evidence="16">
    <location>
        <begin position="31"/>
        <end position="278"/>
    </location>
</feature>
<keyword evidence="9" id="KW-0325">Glycoprotein</keyword>
<evidence type="ECO:0000256" key="15">
    <source>
        <dbReference type="SAM" id="Phobius"/>
    </source>
</evidence>
<dbReference type="PANTHER" id="PTHR24225">
    <property type="entry name" value="CHEMOTACTIC RECEPTOR"/>
    <property type="match status" value="1"/>
</dbReference>
<dbReference type="PROSITE" id="PS00237">
    <property type="entry name" value="G_PROTEIN_RECEP_F1_1"/>
    <property type="match status" value="1"/>
</dbReference>
<dbReference type="SUPFAM" id="SSF81321">
    <property type="entry name" value="Family A G protein-coupled receptor-like"/>
    <property type="match status" value="1"/>
</dbReference>
<evidence type="ECO:0000256" key="10">
    <source>
        <dbReference type="ARBA" id="ARBA00023224"/>
    </source>
</evidence>
<keyword evidence="5 14" id="KW-0297">G-protein coupled receptor</keyword>
<evidence type="ECO:0000256" key="7">
    <source>
        <dbReference type="ARBA" id="ARBA00023157"/>
    </source>
</evidence>
<keyword evidence="18" id="KW-1185">Reference proteome</keyword>
<dbReference type="PRINTS" id="PR00526">
    <property type="entry name" value="FMETLEUPHER"/>
</dbReference>
<name>A0AAV2ZP23_PYXAD</name>
<feature type="transmembrane region" description="Helical" evidence="15">
    <location>
        <begin position="51"/>
        <end position="73"/>
    </location>
</feature>
<dbReference type="GO" id="GO:0007200">
    <property type="term" value="P:phospholipase C-activating G protein-coupled receptor signaling pathway"/>
    <property type="evidence" value="ECO:0007669"/>
    <property type="project" value="TreeGrafter"/>
</dbReference>
<dbReference type="InterPro" id="IPR000826">
    <property type="entry name" value="Formyl_rcpt-rel"/>
</dbReference>
<feature type="transmembrane region" description="Helical" evidence="15">
    <location>
        <begin position="130"/>
        <end position="151"/>
    </location>
</feature>
<dbReference type="GO" id="GO:0004930">
    <property type="term" value="F:G protein-coupled receptor activity"/>
    <property type="evidence" value="ECO:0007669"/>
    <property type="project" value="UniProtKB-KW"/>
</dbReference>
<gene>
    <name evidence="17" type="ORF">GDO54_003283</name>
</gene>
<evidence type="ECO:0000256" key="12">
    <source>
        <dbReference type="ARBA" id="ARBA00037161"/>
    </source>
</evidence>
<evidence type="ECO:0000313" key="18">
    <source>
        <dbReference type="Proteomes" id="UP001181693"/>
    </source>
</evidence>
<dbReference type="GO" id="GO:0004875">
    <property type="term" value="F:complement receptor activity"/>
    <property type="evidence" value="ECO:0007669"/>
    <property type="project" value="TreeGrafter"/>
</dbReference>
<dbReference type="GO" id="GO:0006954">
    <property type="term" value="P:inflammatory response"/>
    <property type="evidence" value="ECO:0007669"/>
    <property type="project" value="TreeGrafter"/>
</dbReference>
<comment type="similarity">
    <text evidence="11">Belongs to the chemokine-like receptor (CMKLR) family.</text>
</comment>
<feature type="transmembrane region" description="Helical" evidence="15">
    <location>
        <begin position="79"/>
        <end position="109"/>
    </location>
</feature>
<organism evidence="17 18">
    <name type="scientific">Pyxicephalus adspersus</name>
    <name type="common">African bullfrog</name>
    <dbReference type="NCBI Taxonomy" id="30357"/>
    <lineage>
        <taxon>Eukaryota</taxon>
        <taxon>Metazoa</taxon>
        <taxon>Chordata</taxon>
        <taxon>Craniata</taxon>
        <taxon>Vertebrata</taxon>
        <taxon>Euteleostomi</taxon>
        <taxon>Amphibia</taxon>
        <taxon>Batrachia</taxon>
        <taxon>Anura</taxon>
        <taxon>Neobatrachia</taxon>
        <taxon>Ranoidea</taxon>
        <taxon>Pyxicephalidae</taxon>
        <taxon>Pyxicephalinae</taxon>
        <taxon>Pyxicephalus</taxon>
    </lineage>
</organism>
<protein>
    <recommendedName>
        <fullName evidence="13">Probable G-protein coupled receptor 33</fullName>
    </recommendedName>
</protein>
<evidence type="ECO:0000256" key="3">
    <source>
        <dbReference type="ARBA" id="ARBA00022692"/>
    </source>
</evidence>
<feature type="transmembrane region" description="Helical" evidence="15">
    <location>
        <begin position="15"/>
        <end position="39"/>
    </location>
</feature>
<evidence type="ECO:0000256" key="1">
    <source>
        <dbReference type="ARBA" id="ARBA00004651"/>
    </source>
</evidence>
<accession>A0AAV2ZP23</accession>
<dbReference type="PROSITE" id="PS50262">
    <property type="entry name" value="G_PROTEIN_RECEP_F1_2"/>
    <property type="match status" value="1"/>
</dbReference>
<feature type="transmembrane region" description="Helical" evidence="15">
    <location>
        <begin position="223"/>
        <end position="241"/>
    </location>
</feature>
<dbReference type="Pfam" id="PF00001">
    <property type="entry name" value="7tm_1"/>
    <property type="match status" value="1"/>
</dbReference>
<dbReference type="InterPro" id="IPR017452">
    <property type="entry name" value="GPCR_Rhodpsn_7TM"/>
</dbReference>
<feature type="transmembrane region" description="Helical" evidence="15">
    <location>
        <begin position="261"/>
        <end position="281"/>
    </location>
</feature>
<reference evidence="17" key="1">
    <citation type="thesis" date="2020" institute="ProQuest LLC" country="789 East Eisenhower Parkway, Ann Arbor, MI, USA">
        <title>Comparative Genomics and Chromosome Evolution.</title>
        <authorList>
            <person name="Mudd A.B."/>
        </authorList>
    </citation>
    <scope>NUCLEOTIDE SEQUENCE</scope>
    <source>
        <strain evidence="17">1538</strain>
        <tissue evidence="17">Blood</tissue>
    </source>
</reference>
<keyword evidence="7" id="KW-1015">Disulfide bond</keyword>
<evidence type="ECO:0000256" key="11">
    <source>
        <dbReference type="ARBA" id="ARBA00025736"/>
    </source>
</evidence>
<dbReference type="AlphaFoldDB" id="A0AAV2ZP23"/>
<dbReference type="GO" id="GO:0007204">
    <property type="term" value="P:positive regulation of cytosolic calcium ion concentration"/>
    <property type="evidence" value="ECO:0007669"/>
    <property type="project" value="TreeGrafter"/>
</dbReference>
<evidence type="ECO:0000256" key="14">
    <source>
        <dbReference type="RuleBase" id="RU000688"/>
    </source>
</evidence>
<evidence type="ECO:0000259" key="16">
    <source>
        <dbReference type="PROSITE" id="PS50262"/>
    </source>
</evidence>
<keyword evidence="2" id="KW-1003">Cell membrane</keyword>
<dbReference type="EMBL" id="DYDO01000011">
    <property type="protein sequence ID" value="DBA15823.1"/>
    <property type="molecule type" value="Genomic_DNA"/>
</dbReference>
<evidence type="ECO:0000256" key="9">
    <source>
        <dbReference type="ARBA" id="ARBA00023180"/>
    </source>
</evidence>
<comment type="subcellular location">
    <subcellularLocation>
        <location evidence="1">Cell membrane</location>
        <topology evidence="1">Multi-pass membrane protein</topology>
    </subcellularLocation>
</comment>
<dbReference type="PRINTS" id="PR00237">
    <property type="entry name" value="GPCRRHODOPSN"/>
</dbReference>
<proteinExistence type="inferred from homology"/>
<evidence type="ECO:0000256" key="5">
    <source>
        <dbReference type="ARBA" id="ARBA00023040"/>
    </source>
</evidence>
<keyword evidence="8 14" id="KW-0675">Receptor</keyword>
<dbReference type="Proteomes" id="UP001181693">
    <property type="component" value="Unassembled WGS sequence"/>
</dbReference>
<comment type="caution">
    <text evidence="17">The sequence shown here is derived from an EMBL/GenBank/DDBJ whole genome shotgun (WGS) entry which is preliminary data.</text>
</comment>
<dbReference type="Gene3D" id="1.20.1070.10">
    <property type="entry name" value="Rhodopsin 7-helix transmembrane proteins"/>
    <property type="match status" value="1"/>
</dbReference>
<evidence type="ECO:0000256" key="13">
    <source>
        <dbReference type="ARBA" id="ARBA00039587"/>
    </source>
</evidence>
<keyword evidence="4 15" id="KW-1133">Transmembrane helix</keyword>
<keyword evidence="3 14" id="KW-0812">Transmembrane</keyword>
<dbReference type="PANTHER" id="PTHR24225:SF5">
    <property type="entry name" value="G-PROTEIN COUPLED RECEPTOR 33-RELATED"/>
    <property type="match status" value="1"/>
</dbReference>
<evidence type="ECO:0000256" key="8">
    <source>
        <dbReference type="ARBA" id="ARBA00023170"/>
    </source>
</evidence>
<comment type="function">
    <text evidence="12">Orphan receptor; could be a chemoattractant receptor.</text>
</comment>
<dbReference type="GO" id="GO:0005886">
    <property type="term" value="C:plasma membrane"/>
    <property type="evidence" value="ECO:0007669"/>
    <property type="project" value="UniProtKB-SubCell"/>
</dbReference>
<comment type="similarity">
    <text evidence="14">Belongs to the G-protein coupled receptor 1 family.</text>
</comment>
<evidence type="ECO:0000313" key="17">
    <source>
        <dbReference type="EMBL" id="DBA15823.1"/>
    </source>
</evidence>
<evidence type="ECO:0000256" key="4">
    <source>
        <dbReference type="ARBA" id="ARBA00022989"/>
    </source>
</evidence>
<keyword evidence="10 14" id="KW-0807">Transducer</keyword>
<feature type="transmembrane region" description="Helical" evidence="15">
    <location>
        <begin position="183"/>
        <end position="203"/>
    </location>
</feature>
<evidence type="ECO:0000256" key="6">
    <source>
        <dbReference type="ARBA" id="ARBA00023136"/>
    </source>
</evidence>
<evidence type="ECO:0000256" key="2">
    <source>
        <dbReference type="ARBA" id="ARBA00022475"/>
    </source>
</evidence>
<sequence length="334" mass="39338">MEIQTIYEPFTTPKMISSVLLLLTFVFGLIVNSLYLWVLWFRMRRTINTTWFLHLILTNFFFTIIIPFTAVYFMTRPHWIFGLFMCKLFNSLVSVCMYGGVFVLTTVSIDRYCLVFHPHWYRKHMNPRKASLICAALWTMALLFSAPYLAFRNVRYTHNITICYNDYTLFGNLDERRVKWSMFGFRLLAGLIIPLSVITICYLKIFIKIKSENLAKSTRPYKIIFIAILSFVISWIPYHIWYGMSVEPGKFQETILESLQILTVLFTCINYCFTPILYLFIVESFRNIFRKSLLALIELVLNETNSSANRSLEDRKEQERTSLSAVKEIKELGS</sequence>